<reference evidence="2" key="1">
    <citation type="journal article" date="2018" name="Nat. Genet.">
        <title>Extensive intraspecific gene order and gene structural variations between Mo17 and other maize genomes.</title>
        <authorList>
            <person name="Sun S."/>
            <person name="Zhou Y."/>
            <person name="Chen J."/>
            <person name="Shi J."/>
            <person name="Zhao H."/>
            <person name="Zhao H."/>
            <person name="Song W."/>
            <person name="Zhang M."/>
            <person name="Cui Y."/>
            <person name="Dong X."/>
            <person name="Liu H."/>
            <person name="Ma X."/>
            <person name="Jiao Y."/>
            <person name="Wang B."/>
            <person name="Wei X."/>
            <person name="Stein J.C."/>
            <person name="Glaubitz J.C."/>
            <person name="Lu F."/>
            <person name="Yu G."/>
            <person name="Liang C."/>
            <person name="Fengler K."/>
            <person name="Li B."/>
            <person name="Rafalski A."/>
            <person name="Schnable P.S."/>
            <person name="Ware D.H."/>
            <person name="Buckler E.S."/>
            <person name="Lai J."/>
        </authorList>
    </citation>
    <scope>NUCLEOTIDE SEQUENCE [LARGE SCALE GENOMIC DNA]</scope>
    <source>
        <tissue evidence="2">Seedling</tissue>
    </source>
</reference>
<dbReference type="ExpressionAtlas" id="A0A3L6E4A3">
    <property type="expression patterns" value="baseline"/>
</dbReference>
<dbReference type="PANTHER" id="PTHR33165:SF86">
    <property type="entry name" value="EXPRESSED PROTEIN"/>
    <property type="match status" value="1"/>
</dbReference>
<accession>A0A3L6E4A3</accession>
<dbReference type="Proteomes" id="UP000251960">
    <property type="component" value="Chromosome 7"/>
</dbReference>
<sequence length="383" mass="42442">MANWSSLPSYLVNRIADRILATDDLDYYMDLRTVCRGWRSSTADPKSRPRDTRFRPRQWAMLDEVHQSDARLFVNAGTGRFVRRDLPLLRRYNVVASAAGGLVVLAERSFPHAARVLNPFAGAMISFGAPVPCLCDAAAHVIGGSLPTLILLPNDSRTVYWANSGSKRFRHYKRPHAARMQRPLARLANECSVYAAAREGGPLESFFVPVASKVLDLAATHFAKYFTGSAVGLAGKKRCYHVESAGEMLVVFKLPRRVDVFKIDTGRGLLERVNNLGSRALFLGDCKCLSVDADKFASVEANCIYYVVEELSYGFDVFVYSLKDRTEVRAGPAIDSIYPNTLSAGPPFSEVQLLCCYTYENGLTPGFFGELAWLASEVFELGH</sequence>
<dbReference type="EMBL" id="NCVQ01000008">
    <property type="protein sequence ID" value="PWZ15716.1"/>
    <property type="molecule type" value="Genomic_DNA"/>
</dbReference>
<protein>
    <recommendedName>
        <fullName evidence="1">KIB1-4 beta-propeller domain-containing protein</fullName>
    </recommendedName>
</protein>
<feature type="domain" description="KIB1-4 beta-propeller" evidence="1">
    <location>
        <begin position="78"/>
        <end position="321"/>
    </location>
</feature>
<organism evidence="2">
    <name type="scientific">Zea mays</name>
    <name type="common">Maize</name>
    <dbReference type="NCBI Taxonomy" id="4577"/>
    <lineage>
        <taxon>Eukaryota</taxon>
        <taxon>Viridiplantae</taxon>
        <taxon>Streptophyta</taxon>
        <taxon>Embryophyta</taxon>
        <taxon>Tracheophyta</taxon>
        <taxon>Spermatophyta</taxon>
        <taxon>Magnoliopsida</taxon>
        <taxon>Liliopsida</taxon>
        <taxon>Poales</taxon>
        <taxon>Poaceae</taxon>
        <taxon>PACMAD clade</taxon>
        <taxon>Panicoideae</taxon>
        <taxon>Andropogonodae</taxon>
        <taxon>Andropogoneae</taxon>
        <taxon>Tripsacinae</taxon>
        <taxon>Zea</taxon>
    </lineage>
</organism>
<gene>
    <name evidence="2" type="ORF">Zm00014a_003837</name>
</gene>
<proteinExistence type="predicted"/>
<comment type="caution">
    <text evidence="2">The sequence shown here is derived from an EMBL/GenBank/DDBJ whole genome shotgun (WGS) entry which is preliminary data.</text>
</comment>
<evidence type="ECO:0000259" key="1">
    <source>
        <dbReference type="Pfam" id="PF03478"/>
    </source>
</evidence>
<dbReference type="AlphaFoldDB" id="A0A3L6E4A3"/>
<name>A0A3L6E4A3_MAIZE</name>
<evidence type="ECO:0000313" key="2">
    <source>
        <dbReference type="EMBL" id="PWZ15716.1"/>
    </source>
</evidence>
<dbReference type="InterPro" id="IPR005174">
    <property type="entry name" value="KIB1-4_b-propeller"/>
</dbReference>
<dbReference type="PANTHER" id="PTHR33165">
    <property type="entry name" value="F-BOX DOMAIN CONTAINING PROTEIN-LIKE-RELATED"/>
    <property type="match status" value="1"/>
</dbReference>
<dbReference type="Pfam" id="PF03478">
    <property type="entry name" value="Beta-prop_KIB1-4"/>
    <property type="match status" value="1"/>
</dbReference>